<dbReference type="NCBIfam" id="TIGR01352">
    <property type="entry name" value="tonB_Cterm"/>
    <property type="match status" value="1"/>
</dbReference>
<dbReference type="PRINTS" id="PR01374">
    <property type="entry name" value="TONBPROTEIN"/>
</dbReference>
<dbReference type="InterPro" id="IPR003538">
    <property type="entry name" value="TonB"/>
</dbReference>
<dbReference type="GO" id="GO:0098797">
    <property type="term" value="C:plasma membrane protein complex"/>
    <property type="evidence" value="ECO:0007669"/>
    <property type="project" value="TreeGrafter"/>
</dbReference>
<dbReference type="PANTHER" id="PTHR33446:SF2">
    <property type="entry name" value="PROTEIN TONB"/>
    <property type="match status" value="1"/>
</dbReference>
<evidence type="ECO:0000256" key="8">
    <source>
        <dbReference type="ARBA" id="ARBA00022989"/>
    </source>
</evidence>
<keyword evidence="14" id="KW-1185">Reference proteome</keyword>
<dbReference type="AlphaFoldDB" id="U7VD23"/>
<feature type="transmembrane region" description="Helical" evidence="11">
    <location>
        <begin position="6"/>
        <end position="23"/>
    </location>
</feature>
<comment type="subcellular location">
    <subcellularLocation>
        <location evidence="1">Cell inner membrane</location>
        <topology evidence="1">Single-pass membrane protein</topology>
        <orientation evidence="1">Periplasmic side</orientation>
    </subcellularLocation>
</comment>
<feature type="compositionally biased region" description="Polar residues" evidence="10">
    <location>
        <begin position="48"/>
        <end position="57"/>
    </location>
</feature>
<dbReference type="GO" id="GO:0031992">
    <property type="term" value="F:energy transducer activity"/>
    <property type="evidence" value="ECO:0007669"/>
    <property type="project" value="InterPro"/>
</dbReference>
<dbReference type="GO" id="GO:0015031">
    <property type="term" value="P:protein transport"/>
    <property type="evidence" value="ECO:0007669"/>
    <property type="project" value="UniProtKB-KW"/>
</dbReference>
<proteinExistence type="inferred from homology"/>
<evidence type="ECO:0000256" key="4">
    <source>
        <dbReference type="ARBA" id="ARBA00022475"/>
    </source>
</evidence>
<name>U7VD23_9FUSO</name>
<feature type="domain" description="TonB C-terminal" evidence="12">
    <location>
        <begin position="142"/>
        <end position="234"/>
    </location>
</feature>
<comment type="similarity">
    <text evidence="2">Belongs to the TonB family.</text>
</comment>
<gene>
    <name evidence="13" type="ORF">HMPREF0202_00460</name>
</gene>
<keyword evidence="9 11" id="KW-0472">Membrane</keyword>
<dbReference type="GO" id="GO:0030288">
    <property type="term" value="C:outer membrane-bounded periplasmic space"/>
    <property type="evidence" value="ECO:0007669"/>
    <property type="project" value="InterPro"/>
</dbReference>
<keyword evidence="4" id="KW-1003">Cell membrane</keyword>
<dbReference type="Pfam" id="PF03544">
    <property type="entry name" value="TonB_C"/>
    <property type="match status" value="1"/>
</dbReference>
<evidence type="ECO:0000259" key="12">
    <source>
        <dbReference type="PROSITE" id="PS52015"/>
    </source>
</evidence>
<sequence length="234" mass="27332">MNKFYILSAILHGIVIFFLFGFAKDEELKFKEKNTMIVSVKNRRAVSNNSNISSVKQSEQKEEVQDEKVIPEEKPVEEEKTKEKVKKIIKKEEVKKKKSETKKSDNKKKKTNSNKVKESYNEFEDQNRFLQGEDGVFTAISLDGIEYEILKEVDPQYPIKARKIGYNGVGSIKVNFLVDIDGTVKDVKFISGESKFGFREEVEKALRKWKFKPIIYKGKIIKVHFEKEFKFKKN</sequence>
<keyword evidence="8 11" id="KW-1133">Transmembrane helix</keyword>
<feature type="region of interest" description="Disordered" evidence="10">
    <location>
        <begin position="48"/>
        <end position="118"/>
    </location>
</feature>
<keyword evidence="5" id="KW-0997">Cell inner membrane</keyword>
<dbReference type="InterPro" id="IPR006260">
    <property type="entry name" value="TonB/TolA_C"/>
</dbReference>
<evidence type="ECO:0000313" key="13">
    <source>
        <dbReference type="EMBL" id="ERT69622.1"/>
    </source>
</evidence>
<dbReference type="eggNOG" id="COG0810">
    <property type="taxonomic scope" value="Bacteria"/>
</dbReference>
<keyword evidence="6 11" id="KW-0812">Transmembrane</keyword>
<dbReference type="HOGENOM" id="CLU_098234_0_0_0"/>
<accession>U7VD23</accession>
<evidence type="ECO:0000256" key="3">
    <source>
        <dbReference type="ARBA" id="ARBA00022448"/>
    </source>
</evidence>
<evidence type="ECO:0000256" key="6">
    <source>
        <dbReference type="ARBA" id="ARBA00022692"/>
    </source>
</evidence>
<reference evidence="13 14" key="1">
    <citation type="submission" date="2013-08" db="EMBL/GenBank/DDBJ databases">
        <authorList>
            <person name="Weinstock G."/>
            <person name="Sodergren E."/>
            <person name="Wylie T."/>
            <person name="Fulton L."/>
            <person name="Fulton R."/>
            <person name="Fronick C."/>
            <person name="O'Laughlin M."/>
            <person name="Godfrey J."/>
            <person name="Miner T."/>
            <person name="Herter B."/>
            <person name="Appelbaum E."/>
            <person name="Cordes M."/>
            <person name="Lek S."/>
            <person name="Wollam A."/>
            <person name="Pepin K.H."/>
            <person name="Palsikar V.B."/>
            <person name="Mitreva M."/>
            <person name="Wilson R.K."/>
        </authorList>
    </citation>
    <scope>NUCLEOTIDE SEQUENCE [LARGE SCALE GENOMIC DNA]</scope>
    <source>
        <strain evidence="13 14">ATCC BAA-474</strain>
    </source>
</reference>
<evidence type="ECO:0000313" key="14">
    <source>
        <dbReference type="Proteomes" id="UP000017081"/>
    </source>
</evidence>
<dbReference type="EMBL" id="AXZF01000016">
    <property type="protein sequence ID" value="ERT69622.1"/>
    <property type="molecule type" value="Genomic_DNA"/>
</dbReference>
<keyword evidence="3" id="KW-0813">Transport</keyword>
<evidence type="ECO:0000256" key="1">
    <source>
        <dbReference type="ARBA" id="ARBA00004383"/>
    </source>
</evidence>
<dbReference type="STRING" id="1319815.HMPREF0202_00460"/>
<dbReference type="PATRIC" id="fig|1319815.3.peg.442"/>
<dbReference type="SUPFAM" id="SSF74653">
    <property type="entry name" value="TolA/TonB C-terminal domain"/>
    <property type="match status" value="1"/>
</dbReference>
<dbReference type="GO" id="GO:0015891">
    <property type="term" value="P:siderophore transport"/>
    <property type="evidence" value="ECO:0007669"/>
    <property type="project" value="InterPro"/>
</dbReference>
<evidence type="ECO:0000256" key="9">
    <source>
        <dbReference type="ARBA" id="ARBA00023136"/>
    </source>
</evidence>
<dbReference type="Gene3D" id="3.30.2420.10">
    <property type="entry name" value="TonB"/>
    <property type="match status" value="1"/>
</dbReference>
<organism evidence="13 14">
    <name type="scientific">Cetobacterium somerae ATCC BAA-474</name>
    <dbReference type="NCBI Taxonomy" id="1319815"/>
    <lineage>
        <taxon>Bacteria</taxon>
        <taxon>Fusobacteriati</taxon>
        <taxon>Fusobacteriota</taxon>
        <taxon>Fusobacteriia</taxon>
        <taxon>Fusobacteriales</taxon>
        <taxon>Fusobacteriaceae</taxon>
        <taxon>Cetobacterium</taxon>
    </lineage>
</organism>
<dbReference type="PROSITE" id="PS52015">
    <property type="entry name" value="TONB_CTD"/>
    <property type="match status" value="1"/>
</dbReference>
<evidence type="ECO:0000256" key="10">
    <source>
        <dbReference type="SAM" id="MobiDB-lite"/>
    </source>
</evidence>
<dbReference type="InterPro" id="IPR051045">
    <property type="entry name" value="TonB-dependent_transducer"/>
</dbReference>
<protein>
    <submittedName>
        <fullName evidence="13">TonB family domain protein</fullName>
    </submittedName>
</protein>
<dbReference type="InterPro" id="IPR037682">
    <property type="entry name" value="TonB_C"/>
</dbReference>
<feature type="compositionally biased region" description="Basic residues" evidence="10">
    <location>
        <begin position="96"/>
        <end position="112"/>
    </location>
</feature>
<dbReference type="RefSeq" id="WP_023050007.1">
    <property type="nucleotide sequence ID" value="NZ_CP173065.2"/>
</dbReference>
<evidence type="ECO:0000256" key="5">
    <source>
        <dbReference type="ARBA" id="ARBA00022519"/>
    </source>
</evidence>
<dbReference type="Proteomes" id="UP000017081">
    <property type="component" value="Unassembled WGS sequence"/>
</dbReference>
<comment type="caution">
    <text evidence="13">The sequence shown here is derived from an EMBL/GenBank/DDBJ whole genome shotgun (WGS) entry which is preliminary data.</text>
</comment>
<dbReference type="GO" id="GO:0055085">
    <property type="term" value="P:transmembrane transport"/>
    <property type="evidence" value="ECO:0007669"/>
    <property type="project" value="InterPro"/>
</dbReference>
<dbReference type="PANTHER" id="PTHR33446">
    <property type="entry name" value="PROTEIN TONB-RELATED"/>
    <property type="match status" value="1"/>
</dbReference>
<evidence type="ECO:0000256" key="2">
    <source>
        <dbReference type="ARBA" id="ARBA00006555"/>
    </source>
</evidence>
<evidence type="ECO:0000256" key="11">
    <source>
        <dbReference type="SAM" id="Phobius"/>
    </source>
</evidence>
<feature type="compositionally biased region" description="Basic and acidic residues" evidence="10">
    <location>
        <begin position="58"/>
        <end position="82"/>
    </location>
</feature>
<keyword evidence="7" id="KW-0653">Protein transport</keyword>
<evidence type="ECO:0000256" key="7">
    <source>
        <dbReference type="ARBA" id="ARBA00022927"/>
    </source>
</evidence>